<comment type="caution">
    <text evidence="1">The sequence shown here is derived from an EMBL/GenBank/DDBJ whole genome shotgun (WGS) entry which is preliminary data.</text>
</comment>
<evidence type="ECO:0000313" key="1">
    <source>
        <dbReference type="EMBL" id="KAK3035588.1"/>
    </source>
</evidence>
<keyword evidence="2" id="KW-1185">Reference proteome</keyword>
<reference evidence="1" key="1">
    <citation type="submission" date="2022-12" db="EMBL/GenBank/DDBJ databases">
        <title>Draft genome assemblies for two species of Escallonia (Escalloniales).</title>
        <authorList>
            <person name="Chanderbali A."/>
            <person name="Dervinis C."/>
            <person name="Anghel I."/>
            <person name="Soltis D."/>
            <person name="Soltis P."/>
            <person name="Zapata F."/>
        </authorList>
    </citation>
    <scope>NUCLEOTIDE SEQUENCE</scope>
    <source>
        <strain evidence="1">UCBG64.0493</strain>
        <tissue evidence="1">Leaf</tissue>
    </source>
</reference>
<organism evidence="1 2">
    <name type="scientific">Escallonia herrerae</name>
    <dbReference type="NCBI Taxonomy" id="1293975"/>
    <lineage>
        <taxon>Eukaryota</taxon>
        <taxon>Viridiplantae</taxon>
        <taxon>Streptophyta</taxon>
        <taxon>Embryophyta</taxon>
        <taxon>Tracheophyta</taxon>
        <taxon>Spermatophyta</taxon>
        <taxon>Magnoliopsida</taxon>
        <taxon>eudicotyledons</taxon>
        <taxon>Gunneridae</taxon>
        <taxon>Pentapetalae</taxon>
        <taxon>asterids</taxon>
        <taxon>campanulids</taxon>
        <taxon>Escalloniales</taxon>
        <taxon>Escalloniaceae</taxon>
        <taxon>Escallonia</taxon>
    </lineage>
</organism>
<dbReference type="Pfam" id="PF13365">
    <property type="entry name" value="Trypsin_2"/>
    <property type="match status" value="1"/>
</dbReference>
<evidence type="ECO:0008006" key="3">
    <source>
        <dbReference type="Google" id="ProtNLM"/>
    </source>
</evidence>
<gene>
    <name evidence="1" type="ORF">RJ639_034793</name>
</gene>
<dbReference type="Proteomes" id="UP001188597">
    <property type="component" value="Unassembled WGS sequence"/>
</dbReference>
<sequence length="486" mass="51976">MTAPLFRHAVMLQKFINLAITKTHYTADEICRSSSIRQPDCTADVSKPWCALIDSPKFIKMHLNRSKTSSILALIFEGRGTLYSVQHDSMQNATELDTRFENSNIVDVYVNPFAGVGKDLVGSGKLLEGGGGDAELGELFRVALEGKPAVGGVDLFGGAVAATGSGKLLEGGGGDAELGELVRVVLAEGKPVVGGADLVGGAVAAKPQHLVLAPLPQQHHNKFRTTKWRAELPSVLSTFDIAFRASGIVVGNGEYILTCNHVVSKDDSYAFVNEDNVKLRVTGYASRVIVETNCMPKIRVAKIVWADKMHDLACLRLDDGLLPLPSVKFCPYDVKQGMDVICMSALHGRENTLNAGIISHPLRMDESVSALVIHHTIDLGSGASGAGLLTNSGFLCGLHYGHRRDTMLALSTPQLVAFFKAALVEDSMGSPNMISGLHVEEVLEVDNGENTGVSITSSHAYLLPCSIASSVMADNPFGVIYRHATR</sequence>
<dbReference type="Gene3D" id="2.40.10.120">
    <property type="match status" value="1"/>
</dbReference>
<dbReference type="EMBL" id="JAVXUP010000171">
    <property type="protein sequence ID" value="KAK3035588.1"/>
    <property type="molecule type" value="Genomic_DNA"/>
</dbReference>
<dbReference type="SUPFAM" id="SSF50494">
    <property type="entry name" value="Trypsin-like serine proteases"/>
    <property type="match status" value="1"/>
</dbReference>
<evidence type="ECO:0000313" key="2">
    <source>
        <dbReference type="Proteomes" id="UP001188597"/>
    </source>
</evidence>
<proteinExistence type="predicted"/>
<dbReference type="AlphaFoldDB" id="A0AA88X288"/>
<accession>A0AA88X288</accession>
<name>A0AA88X288_9ASTE</name>
<dbReference type="InterPro" id="IPR009003">
    <property type="entry name" value="Peptidase_S1_PA"/>
</dbReference>
<protein>
    <recommendedName>
        <fullName evidence="3">Serine protease</fullName>
    </recommendedName>
</protein>